<evidence type="ECO:0000256" key="2">
    <source>
        <dbReference type="ARBA" id="ARBA00007599"/>
    </source>
</evidence>
<evidence type="ECO:0000256" key="3">
    <source>
        <dbReference type="ARBA" id="ARBA00019010"/>
    </source>
</evidence>
<sequence>MLDLAVVEVADAAGVLEVIHAAFGARAEIDPPPPALSETAESVAAEIARGTGVVARVAGRVAGVILLPPPDPERPATTRLQRVSVHPAYQRHGVATAMVEAVCELATELGNHRAELFARKEFPEVVAWWQRRGFAISTELEHGFDLARELPIRLLVPDAGAMQALGVRLAAALRPGDLLLLTGELGAGKTTLTQGIGAGLGVDEPVVSPTFVLSRIYPTAEQRPDLVHVDAYRLGSADELDDLDLDSGADRSVTVVEWGAGVAEQLADERLEIEIRRGATEQGETGDTREVWLSWIGARWSALRGLLGEPR</sequence>
<reference evidence="13 14" key="1">
    <citation type="submission" date="2017-07" db="EMBL/GenBank/DDBJ databases">
        <title>Draft whole genome sequences of clinical Proprionibacteriaceae strains.</title>
        <authorList>
            <person name="Bernier A.-M."/>
            <person name="Bernard K."/>
            <person name="Domingo M.-C."/>
        </authorList>
    </citation>
    <scope>NUCLEOTIDE SEQUENCE [LARGE SCALE GENOMIC DNA]</scope>
    <source>
        <strain evidence="13 14">NML 130396</strain>
    </source>
</reference>
<keyword evidence="9" id="KW-0460">Magnesium</keyword>
<comment type="subcellular location">
    <subcellularLocation>
        <location evidence="1">Cytoplasm</location>
    </subcellularLocation>
</comment>
<dbReference type="GO" id="GO:0005737">
    <property type="term" value="C:cytoplasm"/>
    <property type="evidence" value="ECO:0007669"/>
    <property type="project" value="UniProtKB-SubCell"/>
</dbReference>
<keyword evidence="7" id="KW-0547">Nucleotide-binding</keyword>
<dbReference type="GO" id="GO:0005524">
    <property type="term" value="F:ATP binding"/>
    <property type="evidence" value="ECO:0007669"/>
    <property type="project" value="UniProtKB-KW"/>
</dbReference>
<dbReference type="PROSITE" id="PS51186">
    <property type="entry name" value="GNAT"/>
    <property type="match status" value="1"/>
</dbReference>
<dbReference type="CDD" id="cd04301">
    <property type="entry name" value="NAT_SF"/>
    <property type="match status" value="1"/>
</dbReference>
<organism evidence="13 14">
    <name type="scientific">Enemella dayhoffiae</name>
    <dbReference type="NCBI Taxonomy" id="2016507"/>
    <lineage>
        <taxon>Bacteria</taxon>
        <taxon>Bacillati</taxon>
        <taxon>Actinomycetota</taxon>
        <taxon>Actinomycetes</taxon>
        <taxon>Propionibacteriales</taxon>
        <taxon>Propionibacteriaceae</taxon>
        <taxon>Enemella</taxon>
    </lineage>
</organism>
<name>A0A255H8E2_9ACTN</name>
<dbReference type="Proteomes" id="UP000216311">
    <property type="component" value="Unassembled WGS sequence"/>
</dbReference>
<evidence type="ECO:0000256" key="4">
    <source>
        <dbReference type="ARBA" id="ARBA00022490"/>
    </source>
</evidence>
<dbReference type="Gene3D" id="3.40.630.30">
    <property type="match status" value="1"/>
</dbReference>
<evidence type="ECO:0000256" key="9">
    <source>
        <dbReference type="ARBA" id="ARBA00022842"/>
    </source>
</evidence>
<keyword evidence="8" id="KW-0067">ATP-binding</keyword>
<dbReference type="AlphaFoldDB" id="A0A255H8E2"/>
<keyword evidence="13" id="KW-0808">Transferase</keyword>
<feature type="domain" description="N-acetyltransferase" evidence="12">
    <location>
        <begin position="2"/>
        <end position="157"/>
    </location>
</feature>
<evidence type="ECO:0000256" key="5">
    <source>
        <dbReference type="ARBA" id="ARBA00022694"/>
    </source>
</evidence>
<dbReference type="NCBIfam" id="TIGR00150">
    <property type="entry name" value="T6A_YjeE"/>
    <property type="match status" value="1"/>
</dbReference>
<dbReference type="GO" id="GO:0002949">
    <property type="term" value="P:tRNA threonylcarbamoyladenosine modification"/>
    <property type="evidence" value="ECO:0007669"/>
    <property type="project" value="InterPro"/>
</dbReference>
<dbReference type="SUPFAM" id="SSF55729">
    <property type="entry name" value="Acyl-CoA N-acyltransferases (Nat)"/>
    <property type="match status" value="1"/>
</dbReference>
<comment type="function">
    <text evidence="10">Required for the formation of a threonylcarbamoyl group on adenosine at position 37 (t(6)A37) in tRNAs that read codons beginning with adenine. Is involved in the transfer of the threonylcarbamoyl moiety of threonylcarbamoyl-AMP (TC-AMP) to the N6 group of A37, together with TsaD and TsaB. TsaE seems to play an indirect role in the t(6)A biosynthesis pathway, possibly in regulating the core enzymatic function of TsaD.</text>
</comment>
<keyword evidence="14" id="KW-1185">Reference proteome</keyword>
<dbReference type="EMBL" id="NMVQ01000006">
    <property type="protein sequence ID" value="OYO24008.1"/>
    <property type="molecule type" value="Genomic_DNA"/>
</dbReference>
<proteinExistence type="inferred from homology"/>
<dbReference type="Pfam" id="PF02367">
    <property type="entry name" value="TsaE"/>
    <property type="match status" value="1"/>
</dbReference>
<dbReference type="GO" id="GO:0016747">
    <property type="term" value="F:acyltransferase activity, transferring groups other than amino-acyl groups"/>
    <property type="evidence" value="ECO:0007669"/>
    <property type="project" value="InterPro"/>
</dbReference>
<dbReference type="PANTHER" id="PTHR33540">
    <property type="entry name" value="TRNA THREONYLCARBAMOYLADENOSINE BIOSYNTHESIS PROTEIN TSAE"/>
    <property type="match status" value="1"/>
</dbReference>
<accession>A0A255H8E2</accession>
<evidence type="ECO:0000256" key="11">
    <source>
        <dbReference type="ARBA" id="ARBA00032441"/>
    </source>
</evidence>
<dbReference type="PANTHER" id="PTHR33540:SF2">
    <property type="entry name" value="TRNA THREONYLCARBAMOYLADENOSINE BIOSYNTHESIS PROTEIN TSAE"/>
    <property type="match status" value="1"/>
</dbReference>
<evidence type="ECO:0000313" key="14">
    <source>
        <dbReference type="Proteomes" id="UP000216311"/>
    </source>
</evidence>
<dbReference type="SUPFAM" id="SSF52540">
    <property type="entry name" value="P-loop containing nucleoside triphosphate hydrolases"/>
    <property type="match status" value="1"/>
</dbReference>
<evidence type="ECO:0000313" key="13">
    <source>
        <dbReference type="EMBL" id="OYO24008.1"/>
    </source>
</evidence>
<dbReference type="InterPro" id="IPR016181">
    <property type="entry name" value="Acyl_CoA_acyltransferase"/>
</dbReference>
<protein>
    <recommendedName>
        <fullName evidence="3">tRNA threonylcarbamoyladenosine biosynthesis protein TsaE</fullName>
    </recommendedName>
    <alternativeName>
        <fullName evidence="11">t(6)A37 threonylcarbamoyladenosine biosynthesis protein TsaE</fullName>
    </alternativeName>
</protein>
<keyword evidence="5" id="KW-0819">tRNA processing</keyword>
<evidence type="ECO:0000256" key="7">
    <source>
        <dbReference type="ARBA" id="ARBA00022741"/>
    </source>
</evidence>
<dbReference type="Pfam" id="PF00583">
    <property type="entry name" value="Acetyltransf_1"/>
    <property type="match status" value="1"/>
</dbReference>
<dbReference type="Gene3D" id="3.40.50.300">
    <property type="entry name" value="P-loop containing nucleotide triphosphate hydrolases"/>
    <property type="match status" value="1"/>
</dbReference>
<dbReference type="InterPro" id="IPR027417">
    <property type="entry name" value="P-loop_NTPase"/>
</dbReference>
<evidence type="ECO:0000256" key="8">
    <source>
        <dbReference type="ARBA" id="ARBA00022840"/>
    </source>
</evidence>
<gene>
    <name evidence="13" type="ORF">CGZ93_05435</name>
</gene>
<keyword evidence="6" id="KW-0479">Metal-binding</keyword>
<evidence type="ECO:0000259" key="12">
    <source>
        <dbReference type="PROSITE" id="PS51186"/>
    </source>
</evidence>
<keyword evidence="4" id="KW-0963">Cytoplasm</keyword>
<evidence type="ECO:0000256" key="10">
    <source>
        <dbReference type="ARBA" id="ARBA00024908"/>
    </source>
</evidence>
<dbReference type="GO" id="GO:0046872">
    <property type="term" value="F:metal ion binding"/>
    <property type="evidence" value="ECO:0007669"/>
    <property type="project" value="UniProtKB-KW"/>
</dbReference>
<comment type="similarity">
    <text evidence="2">Belongs to the TsaE family.</text>
</comment>
<dbReference type="InterPro" id="IPR003442">
    <property type="entry name" value="T6A_TsaE"/>
</dbReference>
<evidence type="ECO:0000256" key="1">
    <source>
        <dbReference type="ARBA" id="ARBA00004496"/>
    </source>
</evidence>
<dbReference type="InterPro" id="IPR000182">
    <property type="entry name" value="GNAT_dom"/>
</dbReference>
<evidence type="ECO:0000256" key="6">
    <source>
        <dbReference type="ARBA" id="ARBA00022723"/>
    </source>
</evidence>
<comment type="caution">
    <text evidence="13">The sequence shown here is derived from an EMBL/GenBank/DDBJ whole genome shotgun (WGS) entry which is preliminary data.</text>
</comment>
<dbReference type="OrthoDB" id="9800307at2"/>